<sequence>MKTGEPVNEYFARTLTIVNKMKTNGENKTNAKVVSKILRSMTFKFNYVVCSIEESKDTSILTIDELQSSLLVHKQRINMSSLVEEAQALKISSMEQFGSRGRGRCS</sequence>
<reference evidence="1" key="1">
    <citation type="journal article" date="2020" name="Nat. Genet.">
        <title>Genomic diversifications of five Gossypium allopolyploid species and their impact on cotton improvement.</title>
        <authorList>
            <person name="Chen Z.J."/>
            <person name="Sreedasyam A."/>
            <person name="Ando A."/>
            <person name="Song Q."/>
            <person name="De Santiago L.M."/>
            <person name="Hulse-Kemp A.M."/>
            <person name="Ding M."/>
            <person name="Ye W."/>
            <person name="Kirkbride R.C."/>
            <person name="Jenkins J."/>
            <person name="Plott C."/>
            <person name="Lovell J."/>
            <person name="Lin Y.M."/>
            <person name="Vaughn R."/>
            <person name="Liu B."/>
            <person name="Simpson S."/>
            <person name="Scheffler B.E."/>
            <person name="Wen L."/>
            <person name="Saski C.A."/>
            <person name="Grover C.E."/>
            <person name="Hu G."/>
            <person name="Conover J.L."/>
            <person name="Carlson J.W."/>
            <person name="Shu S."/>
            <person name="Boston L.B."/>
            <person name="Williams M."/>
            <person name="Peterson D.G."/>
            <person name="McGee K."/>
            <person name="Jones D.C."/>
            <person name="Wendel J.F."/>
            <person name="Stelly D.M."/>
            <person name="Grimwood J."/>
            <person name="Schmutz J."/>
        </authorList>
    </citation>
    <scope>NUCLEOTIDE SEQUENCE [LARGE SCALE GENOMIC DNA]</scope>
    <source>
        <strain evidence="1">cv. TM-1</strain>
    </source>
</reference>
<dbReference type="PANTHER" id="PTHR35317:SF34">
    <property type="match status" value="1"/>
</dbReference>
<dbReference type="AlphaFoldDB" id="A0A1U8KXE5"/>
<reference evidence="2" key="2">
    <citation type="submission" date="2025-08" db="UniProtKB">
        <authorList>
            <consortium name="RefSeq"/>
        </authorList>
    </citation>
    <scope>IDENTIFICATION</scope>
</reference>
<gene>
    <name evidence="2" type="primary">LOC107921761</name>
</gene>
<dbReference type="OrthoDB" id="2013098at2759"/>
<dbReference type="RefSeq" id="XP_016707066.1">
    <property type="nucleotide sequence ID" value="XM_016851577.1"/>
</dbReference>
<keyword evidence="1" id="KW-1185">Reference proteome</keyword>
<evidence type="ECO:0000313" key="1">
    <source>
        <dbReference type="Proteomes" id="UP000818029"/>
    </source>
</evidence>
<dbReference type="Proteomes" id="UP000818029">
    <property type="component" value="Chromosome A01"/>
</dbReference>
<dbReference type="KEGG" id="ghi:107921761"/>
<dbReference type="PaxDb" id="3635-A0A1U8KXE5"/>
<name>A0A1U8KXE5_GOSHI</name>
<accession>A0A1U8KXE5</accession>
<dbReference type="Pfam" id="PF14223">
    <property type="entry name" value="Retrotran_gag_2"/>
    <property type="match status" value="1"/>
</dbReference>
<evidence type="ECO:0008006" key="3">
    <source>
        <dbReference type="Google" id="ProtNLM"/>
    </source>
</evidence>
<proteinExistence type="predicted"/>
<dbReference type="PANTHER" id="PTHR35317">
    <property type="entry name" value="OS04G0629600 PROTEIN"/>
    <property type="match status" value="1"/>
</dbReference>
<protein>
    <recommendedName>
        <fullName evidence="3">Retrovirus-related Pol polyprotein from transposon TNT 1-94</fullName>
    </recommendedName>
</protein>
<evidence type="ECO:0000313" key="2">
    <source>
        <dbReference type="RefSeq" id="XP_016707066.1"/>
    </source>
</evidence>
<organism evidence="1 2">
    <name type="scientific">Gossypium hirsutum</name>
    <name type="common">Upland cotton</name>
    <name type="synonym">Gossypium mexicanum</name>
    <dbReference type="NCBI Taxonomy" id="3635"/>
    <lineage>
        <taxon>Eukaryota</taxon>
        <taxon>Viridiplantae</taxon>
        <taxon>Streptophyta</taxon>
        <taxon>Embryophyta</taxon>
        <taxon>Tracheophyta</taxon>
        <taxon>Spermatophyta</taxon>
        <taxon>Magnoliopsida</taxon>
        <taxon>eudicotyledons</taxon>
        <taxon>Gunneridae</taxon>
        <taxon>Pentapetalae</taxon>
        <taxon>rosids</taxon>
        <taxon>malvids</taxon>
        <taxon>Malvales</taxon>
        <taxon>Malvaceae</taxon>
        <taxon>Malvoideae</taxon>
        <taxon>Gossypium</taxon>
    </lineage>
</organism>
<dbReference type="GeneID" id="107921761"/>